<keyword evidence="1" id="KW-0812">Transmembrane</keyword>
<feature type="transmembrane region" description="Helical" evidence="1">
    <location>
        <begin position="12"/>
        <end position="36"/>
    </location>
</feature>
<keyword evidence="3" id="KW-1185">Reference proteome</keyword>
<protein>
    <submittedName>
        <fullName evidence="2">Uncharacterized protein</fullName>
    </submittedName>
</protein>
<name>A0ABQ6CMX2_9HYPH</name>
<dbReference type="RefSeq" id="WP_284314680.1">
    <property type="nucleotide sequence ID" value="NZ_BSPC01000052.1"/>
</dbReference>
<dbReference type="Proteomes" id="UP001156882">
    <property type="component" value="Unassembled WGS sequence"/>
</dbReference>
<dbReference type="EMBL" id="BSPC01000052">
    <property type="protein sequence ID" value="GLS21676.1"/>
    <property type="molecule type" value="Genomic_DNA"/>
</dbReference>
<organism evidence="2 3">
    <name type="scientific">Labrys miyagiensis</name>
    <dbReference type="NCBI Taxonomy" id="346912"/>
    <lineage>
        <taxon>Bacteria</taxon>
        <taxon>Pseudomonadati</taxon>
        <taxon>Pseudomonadota</taxon>
        <taxon>Alphaproteobacteria</taxon>
        <taxon>Hyphomicrobiales</taxon>
        <taxon>Xanthobacteraceae</taxon>
        <taxon>Labrys</taxon>
    </lineage>
</organism>
<evidence type="ECO:0000313" key="3">
    <source>
        <dbReference type="Proteomes" id="UP001156882"/>
    </source>
</evidence>
<accession>A0ABQ6CMX2</accession>
<proteinExistence type="predicted"/>
<keyword evidence="1" id="KW-1133">Transmembrane helix</keyword>
<gene>
    <name evidence="2" type="ORF">GCM10007874_46930</name>
</gene>
<evidence type="ECO:0000256" key="1">
    <source>
        <dbReference type="SAM" id="Phobius"/>
    </source>
</evidence>
<keyword evidence="1" id="KW-0472">Membrane</keyword>
<reference evidence="3" key="1">
    <citation type="journal article" date="2019" name="Int. J. Syst. Evol. Microbiol.">
        <title>The Global Catalogue of Microorganisms (GCM) 10K type strain sequencing project: providing services to taxonomists for standard genome sequencing and annotation.</title>
        <authorList>
            <consortium name="The Broad Institute Genomics Platform"/>
            <consortium name="The Broad Institute Genome Sequencing Center for Infectious Disease"/>
            <person name="Wu L."/>
            <person name="Ma J."/>
        </authorList>
    </citation>
    <scope>NUCLEOTIDE SEQUENCE [LARGE SCALE GENOMIC DNA]</scope>
    <source>
        <strain evidence="3">NBRC 101365</strain>
    </source>
</reference>
<sequence length="52" mass="5707">MKDVKTCMGPTFYYVLPITQTALAVLLFASILPLFLRMIDSLGDKRGSDLAA</sequence>
<evidence type="ECO:0000313" key="2">
    <source>
        <dbReference type="EMBL" id="GLS21676.1"/>
    </source>
</evidence>
<comment type="caution">
    <text evidence="2">The sequence shown here is derived from an EMBL/GenBank/DDBJ whole genome shotgun (WGS) entry which is preliminary data.</text>
</comment>